<sequence length="320" mass="34342">MDINHRGLGLRGTIASGLLVLVVLVGIVLAATASYDSVPPDKIMLHYTGGPIDGTHFVEVIQPGTGTRLYGLLENLYFLPVTQRTYIIDKDPNTGDTATTDFLVGVSSDNVTFSFETAVYFKLNTDPQTIRLFFEQICLHDNCTDLSAGGGWDKMLAQYFRPQIENALRIEAGKYTREQLYRDPQTLVDMQKNISSVLNKRISAAIGGEFFCGPDATATSCPDLTVIIKNPTPPDNIAAAYNDTAAAAQKVITAQNDAAAKVAAAKGEKDAQDERAKSAPLTQSQIDYINAQALLACANNSNCTLVVTQGATGVNVNTGK</sequence>
<reference evidence="2" key="1">
    <citation type="submission" date="2020-05" db="EMBL/GenBank/DDBJ databases">
        <authorList>
            <person name="Chiriac C."/>
            <person name="Salcher M."/>
            <person name="Ghai R."/>
            <person name="Kavagutti S V."/>
        </authorList>
    </citation>
    <scope>NUCLEOTIDE SEQUENCE</scope>
</reference>
<gene>
    <name evidence="2" type="ORF">UFOPK3376_00904</name>
</gene>
<evidence type="ECO:0000313" key="2">
    <source>
        <dbReference type="EMBL" id="CAB4872287.1"/>
    </source>
</evidence>
<dbReference type="AlphaFoldDB" id="A0A6J7DNW3"/>
<organism evidence="2">
    <name type="scientific">freshwater metagenome</name>
    <dbReference type="NCBI Taxonomy" id="449393"/>
    <lineage>
        <taxon>unclassified sequences</taxon>
        <taxon>metagenomes</taxon>
        <taxon>ecological metagenomes</taxon>
    </lineage>
</organism>
<dbReference type="EMBL" id="CAFBLP010000016">
    <property type="protein sequence ID" value="CAB4872287.1"/>
    <property type="molecule type" value="Genomic_DNA"/>
</dbReference>
<dbReference type="Pfam" id="PF01145">
    <property type="entry name" value="Band_7"/>
    <property type="match status" value="1"/>
</dbReference>
<name>A0A6J7DNW3_9ZZZZ</name>
<evidence type="ECO:0000259" key="1">
    <source>
        <dbReference type="Pfam" id="PF01145"/>
    </source>
</evidence>
<accession>A0A6J7DNW3</accession>
<proteinExistence type="predicted"/>
<protein>
    <submittedName>
        <fullName evidence="2">Unannotated protein</fullName>
    </submittedName>
</protein>
<feature type="domain" description="Band 7" evidence="1">
    <location>
        <begin position="38"/>
        <end position="268"/>
    </location>
</feature>
<dbReference type="InterPro" id="IPR001107">
    <property type="entry name" value="Band_7"/>
</dbReference>